<dbReference type="AlphaFoldDB" id="A0A1H7MLT4"/>
<dbReference type="Proteomes" id="UP000199421">
    <property type="component" value="Unassembled WGS sequence"/>
</dbReference>
<dbReference type="SUPFAM" id="SSF160574">
    <property type="entry name" value="BT0923-like"/>
    <property type="match status" value="1"/>
</dbReference>
<accession>A0A1H7MLT4</accession>
<dbReference type="STRING" id="407022.SAMN05661044_02041"/>
<protein>
    <submittedName>
        <fullName evidence="1">Uncharacterized protein</fullName>
    </submittedName>
</protein>
<reference evidence="2" key="1">
    <citation type="submission" date="2016-10" db="EMBL/GenBank/DDBJ databases">
        <authorList>
            <person name="Varghese N."/>
            <person name="Submissions S."/>
        </authorList>
    </citation>
    <scope>NUCLEOTIDE SEQUENCE [LARGE SCALE GENOMIC DNA]</scope>
    <source>
        <strain evidence="2">DSM 18733</strain>
    </source>
</reference>
<organism evidence="1 2">
    <name type="scientific">Olivibacter domesticus</name>
    <name type="common">Pseudosphingobacterium domesticum</name>
    <dbReference type="NCBI Taxonomy" id="407022"/>
    <lineage>
        <taxon>Bacteria</taxon>
        <taxon>Pseudomonadati</taxon>
        <taxon>Bacteroidota</taxon>
        <taxon>Sphingobacteriia</taxon>
        <taxon>Sphingobacteriales</taxon>
        <taxon>Sphingobacteriaceae</taxon>
        <taxon>Olivibacter</taxon>
    </lineage>
</organism>
<name>A0A1H7MLT4_OLID1</name>
<keyword evidence="2" id="KW-1185">Reference proteome</keyword>
<proteinExistence type="predicted"/>
<gene>
    <name evidence="1" type="ORF">SAMN05661044_02041</name>
</gene>
<dbReference type="EMBL" id="FOAF01000001">
    <property type="protein sequence ID" value="SEL11577.1"/>
    <property type="molecule type" value="Genomic_DNA"/>
</dbReference>
<evidence type="ECO:0000313" key="2">
    <source>
        <dbReference type="Proteomes" id="UP000199421"/>
    </source>
</evidence>
<evidence type="ECO:0000313" key="1">
    <source>
        <dbReference type="EMBL" id="SEL11577.1"/>
    </source>
</evidence>
<dbReference type="RefSeq" id="WP_093323042.1">
    <property type="nucleotide sequence ID" value="NZ_FOAF01000001.1"/>
</dbReference>
<dbReference type="Gene3D" id="3.10.450.360">
    <property type="match status" value="1"/>
</dbReference>
<dbReference type="OrthoDB" id="667707at2"/>
<sequence length="182" mass="20895">MKKMWSVRTVVVIITVFFTSLASAQLLALKGTTKPGAKRNAQSFDMVHNPDVPYDVNPRIINHFTKNFDASNKVKWYGIGDGVVAKFKRDSIPHAVTYNNDGNWMYTIKYYTKQNVPTNIAASVYKKFRNFSILRAREIMIPNISQPVYLVQIQNGNRYKELRINREGIYVLQALETAKTTQ</sequence>